<dbReference type="FunFam" id="3.40.640.10:FF:000046">
    <property type="entry name" value="Cystathionine gamma-lyase"/>
    <property type="match status" value="1"/>
</dbReference>
<dbReference type="AlphaFoldDB" id="A0A0S3PRM1"/>
<name>A0A0S3PRM1_9BRAD</name>
<dbReference type="OrthoDB" id="9805807at2"/>
<reference evidence="6 7" key="1">
    <citation type="submission" date="2015-08" db="EMBL/GenBank/DDBJ databases">
        <title>Investigation of the bacterial diversity of lava forest soil.</title>
        <authorList>
            <person name="Lee J.S."/>
        </authorList>
    </citation>
    <scope>NUCLEOTIDE SEQUENCE [LARGE SCALE GENOMIC DNA]</scope>
    <source>
        <strain evidence="6 7">GJW-30</strain>
    </source>
</reference>
<dbReference type="InterPro" id="IPR015422">
    <property type="entry name" value="PyrdxlP-dep_Trfase_small"/>
</dbReference>
<dbReference type="GO" id="GO:0019346">
    <property type="term" value="P:transsulfuration"/>
    <property type="evidence" value="ECO:0007669"/>
    <property type="project" value="InterPro"/>
</dbReference>
<dbReference type="GO" id="GO:0003962">
    <property type="term" value="F:cystathionine gamma-synthase activity"/>
    <property type="evidence" value="ECO:0007669"/>
    <property type="project" value="UniProtKB-EC"/>
</dbReference>
<dbReference type="Gene3D" id="3.90.1150.10">
    <property type="entry name" value="Aspartate Aminotransferase, domain 1"/>
    <property type="match status" value="1"/>
</dbReference>
<dbReference type="KEGG" id="vgo:GJW-30_1_01108"/>
<dbReference type="SUPFAM" id="SSF53383">
    <property type="entry name" value="PLP-dependent transferases"/>
    <property type="match status" value="1"/>
</dbReference>
<dbReference type="GO" id="GO:0019343">
    <property type="term" value="P:cysteine biosynthetic process via cystathionine"/>
    <property type="evidence" value="ECO:0007669"/>
    <property type="project" value="TreeGrafter"/>
</dbReference>
<dbReference type="PANTHER" id="PTHR11808:SF15">
    <property type="entry name" value="CYSTATHIONINE GAMMA-LYASE"/>
    <property type="match status" value="1"/>
</dbReference>
<dbReference type="Proteomes" id="UP000236884">
    <property type="component" value="Chromosome"/>
</dbReference>
<dbReference type="InterPro" id="IPR000277">
    <property type="entry name" value="Cys/Met-Metab_PyrdxlP-dep_enz"/>
</dbReference>
<comment type="similarity">
    <text evidence="2 5">Belongs to the trans-sulfuration enzymes family.</text>
</comment>
<proteinExistence type="inferred from homology"/>
<keyword evidence="3 4" id="KW-0663">Pyridoxal phosphate</keyword>
<organism evidence="6 7">
    <name type="scientific">Variibacter gotjawalensis</name>
    <dbReference type="NCBI Taxonomy" id="1333996"/>
    <lineage>
        <taxon>Bacteria</taxon>
        <taxon>Pseudomonadati</taxon>
        <taxon>Pseudomonadota</taxon>
        <taxon>Alphaproteobacteria</taxon>
        <taxon>Hyphomicrobiales</taxon>
        <taxon>Nitrobacteraceae</taxon>
        <taxon>Variibacter</taxon>
    </lineage>
</organism>
<dbReference type="GO" id="GO:0030170">
    <property type="term" value="F:pyridoxal phosphate binding"/>
    <property type="evidence" value="ECO:0007669"/>
    <property type="project" value="InterPro"/>
</dbReference>
<keyword evidence="7" id="KW-1185">Reference proteome</keyword>
<feature type="modified residue" description="N6-(pyridoxal phosphate)lysine" evidence="4">
    <location>
        <position position="204"/>
    </location>
</feature>
<evidence type="ECO:0000313" key="6">
    <source>
        <dbReference type="EMBL" id="BAT58582.1"/>
    </source>
</evidence>
<evidence type="ECO:0000256" key="1">
    <source>
        <dbReference type="ARBA" id="ARBA00001933"/>
    </source>
</evidence>
<evidence type="ECO:0000256" key="2">
    <source>
        <dbReference type="ARBA" id="ARBA00009077"/>
    </source>
</evidence>
<evidence type="ECO:0000313" key="7">
    <source>
        <dbReference type="Proteomes" id="UP000236884"/>
    </source>
</evidence>
<sequence length="384" mass="40970">MDDQTTGGLKPCTLAAQALGAGEPMTRSLVPPVHVSTTYIRDADNGYRSGYVYGRTDNVSTQQAEAVIAALEGAEEAILFGSGMAAATSVFLALDKPTHIIASQVMYWGFRSWLSEIARYGHTISFVETSDLDAVQRAIRLGETGLIWIETPSNPLWTITDIAAIAEIAHASDALLCVDSTVATPVFTQPLALGADIVMHSASKYLNGHSDVIAGALATAGRTKLWDRINVVRGRHGAILGPFEAWLLMRGMRTLHIRVKTQSAAASILAHRLSEHPAIERVLYPGLNSHPGHDVAMRQMKDGFGAMLSLQFKAGEAAAIAAAGNVRLWKRATSLGGVESLIEHRSSIEGAGSPCPSDLLRLSVGLEDIDDLYADLLRALSHAG</sequence>
<dbReference type="EMBL" id="AP014946">
    <property type="protein sequence ID" value="BAT58582.1"/>
    <property type="molecule type" value="Genomic_DNA"/>
</dbReference>
<dbReference type="RefSeq" id="WP_096352725.1">
    <property type="nucleotide sequence ID" value="NZ_AP014946.1"/>
</dbReference>
<dbReference type="EC" id="2.5.1.48" evidence="6"/>
<dbReference type="PIRSF" id="PIRSF001434">
    <property type="entry name" value="CGS"/>
    <property type="match status" value="1"/>
</dbReference>
<dbReference type="GO" id="GO:0005737">
    <property type="term" value="C:cytoplasm"/>
    <property type="evidence" value="ECO:0007669"/>
    <property type="project" value="TreeGrafter"/>
</dbReference>
<protein>
    <submittedName>
        <fullName evidence="6">Cystathionine gamma-synthase</fullName>
        <ecNumber evidence="6">2.5.1.48</ecNumber>
    </submittedName>
</protein>
<dbReference type="InterPro" id="IPR015424">
    <property type="entry name" value="PyrdxlP-dep_Trfase"/>
</dbReference>
<evidence type="ECO:0000256" key="3">
    <source>
        <dbReference type="ARBA" id="ARBA00022898"/>
    </source>
</evidence>
<dbReference type="Gene3D" id="3.40.640.10">
    <property type="entry name" value="Type I PLP-dependent aspartate aminotransferase-like (Major domain)"/>
    <property type="match status" value="1"/>
</dbReference>
<dbReference type="Pfam" id="PF01053">
    <property type="entry name" value="Cys_Met_Meta_PP"/>
    <property type="match status" value="1"/>
</dbReference>
<dbReference type="GO" id="GO:0004123">
    <property type="term" value="F:cystathionine gamma-lyase activity"/>
    <property type="evidence" value="ECO:0007669"/>
    <property type="project" value="TreeGrafter"/>
</dbReference>
<dbReference type="InterPro" id="IPR015421">
    <property type="entry name" value="PyrdxlP-dep_Trfase_major"/>
</dbReference>
<evidence type="ECO:0000256" key="5">
    <source>
        <dbReference type="RuleBase" id="RU362118"/>
    </source>
</evidence>
<dbReference type="PANTHER" id="PTHR11808">
    <property type="entry name" value="TRANS-SULFURATION ENZYME FAMILY MEMBER"/>
    <property type="match status" value="1"/>
</dbReference>
<evidence type="ECO:0000256" key="4">
    <source>
        <dbReference type="PIRSR" id="PIRSR001434-2"/>
    </source>
</evidence>
<accession>A0A0S3PRM1</accession>
<keyword evidence="6" id="KW-0808">Transferase</keyword>
<comment type="cofactor">
    <cofactor evidence="1 5">
        <name>pyridoxal 5'-phosphate</name>
        <dbReference type="ChEBI" id="CHEBI:597326"/>
    </cofactor>
</comment>
<gene>
    <name evidence="6" type="primary">metB_2</name>
    <name evidence="6" type="ORF">GJW-30_1_01108</name>
</gene>